<dbReference type="GO" id="GO:0070573">
    <property type="term" value="F:metallodipeptidase activity"/>
    <property type="evidence" value="ECO:0007669"/>
    <property type="project" value="InterPro"/>
</dbReference>
<reference evidence="1" key="1">
    <citation type="submission" date="2020-04" db="EMBL/GenBank/DDBJ databases">
        <title>Deep metagenomics examines the oral microbiome during advanced dental caries in children, revealing novel taxa and co-occurrences with host molecules.</title>
        <authorList>
            <person name="Baker J.L."/>
            <person name="Morton J.T."/>
            <person name="Dinis M."/>
            <person name="Alvarez R."/>
            <person name="Tran N.C."/>
            <person name="Knight R."/>
            <person name="Edlund A."/>
        </authorList>
    </citation>
    <scope>NUCLEOTIDE SEQUENCE</scope>
    <source>
        <strain evidence="1">JCVI_34_bin.1</strain>
    </source>
</reference>
<sequence>MRTMNFDIKADYLSVTDHFPNHSARPIIGITGNFGKYGCQLAEGYYASIEAAGGIPLVIPPSDNLLLLLSMLDRIDGLMLSGGADINPLYFGEDPLPALGEINPKRDRSELLLIQLAYDRQIPMLGICRGIQSLAIALGGTVHQDLRTAMPEPAPLLKHDQEMPRGVPSHYVTAEPNSIVARLLGERFAVNSVHHQAVADPGNRFRTTAYAADGVIEAIESNEKKSIVGVQWHPECFLQEGDKSQLPLFRWFVEEAESYRRAVATHRQIVTLDSHTDTPMFFDQGVRFVQRDPKILVDMHKLTEGHIDAVVMAAYLPQGERSETGHRNAGAKAYHLLGAIKAMVNETKNAVLAISPNDIFRAKNHDKRAVLLGIENGYAIGHDLANIELFRREGVIYMTLCHNGDNDICDSAVRSKNEHNGLSDFGREVVREMNRVGMLIDLSHAGEKTFYDVLNCSSVPVVCTHSCCRALCDHPRNLTDAQLQALADKGGVVQITFYKGFLREDGKATIDDVVAHILHAIDVAGIDHVGIGSDFDGDGGVPGLASAAEMINLTRRLMAAGLSQSQLRKIWGGNFIHIMSQARFQGEIKL</sequence>
<comment type="caution">
    <text evidence="1">The sequence shown here is derived from an EMBL/GenBank/DDBJ whole genome shotgun (WGS) entry which is preliminary data.</text>
</comment>
<dbReference type="InterPro" id="IPR029062">
    <property type="entry name" value="Class_I_gatase-like"/>
</dbReference>
<dbReference type="SUPFAM" id="SSF52317">
    <property type="entry name" value="Class I glutamine amidotransferase-like"/>
    <property type="match status" value="1"/>
</dbReference>
<dbReference type="GO" id="GO:0006508">
    <property type="term" value="P:proteolysis"/>
    <property type="evidence" value="ECO:0007669"/>
    <property type="project" value="InterPro"/>
</dbReference>
<dbReference type="SUPFAM" id="SSF51556">
    <property type="entry name" value="Metallo-dependent hydrolases"/>
    <property type="match status" value="1"/>
</dbReference>
<dbReference type="InterPro" id="IPR032466">
    <property type="entry name" value="Metal_Hydrolase"/>
</dbReference>
<name>A0A929RUH1_9BACT</name>
<evidence type="ECO:0000313" key="1">
    <source>
        <dbReference type="EMBL" id="MBF0969423.1"/>
    </source>
</evidence>
<gene>
    <name evidence="1" type="ORF">HXK21_00050</name>
</gene>
<dbReference type="Pfam" id="PF01244">
    <property type="entry name" value="Peptidase_M19"/>
    <property type="match status" value="1"/>
</dbReference>
<dbReference type="CDD" id="cd01745">
    <property type="entry name" value="GATase1_2"/>
    <property type="match status" value="1"/>
</dbReference>
<accession>A0A929RUH1</accession>
<dbReference type="Gene3D" id="3.40.50.880">
    <property type="match status" value="1"/>
</dbReference>
<dbReference type="PROSITE" id="PS51273">
    <property type="entry name" value="GATASE_TYPE_1"/>
    <property type="match status" value="1"/>
</dbReference>
<evidence type="ECO:0000313" key="2">
    <source>
        <dbReference type="Proteomes" id="UP000704068"/>
    </source>
</evidence>
<dbReference type="Pfam" id="PF07722">
    <property type="entry name" value="Peptidase_C26"/>
    <property type="match status" value="1"/>
</dbReference>
<dbReference type="RefSeq" id="WP_303762313.1">
    <property type="nucleotide sequence ID" value="NZ_JABZGR010000001.1"/>
</dbReference>
<dbReference type="PANTHER" id="PTHR10443">
    <property type="entry name" value="MICROSOMAL DIPEPTIDASE"/>
    <property type="match status" value="1"/>
</dbReference>
<dbReference type="CDD" id="cd01301">
    <property type="entry name" value="rDP_like"/>
    <property type="match status" value="1"/>
</dbReference>
<organism evidence="1 2">
    <name type="scientific">Alloprevotella tannerae</name>
    <dbReference type="NCBI Taxonomy" id="76122"/>
    <lineage>
        <taxon>Bacteria</taxon>
        <taxon>Pseudomonadati</taxon>
        <taxon>Bacteroidota</taxon>
        <taxon>Bacteroidia</taxon>
        <taxon>Bacteroidales</taxon>
        <taxon>Prevotellaceae</taxon>
        <taxon>Alloprevotella</taxon>
    </lineage>
</organism>
<proteinExistence type="predicted"/>
<dbReference type="AlphaFoldDB" id="A0A929RUH1"/>
<dbReference type="PROSITE" id="PS51365">
    <property type="entry name" value="RENAL_DIPEPTIDASE_2"/>
    <property type="match status" value="1"/>
</dbReference>
<dbReference type="InterPro" id="IPR008257">
    <property type="entry name" value="Pept_M19"/>
</dbReference>
<dbReference type="PANTHER" id="PTHR10443:SF12">
    <property type="entry name" value="DIPEPTIDASE"/>
    <property type="match status" value="1"/>
</dbReference>
<dbReference type="Proteomes" id="UP000704068">
    <property type="component" value="Unassembled WGS sequence"/>
</dbReference>
<dbReference type="InterPro" id="IPR011697">
    <property type="entry name" value="Peptidase_C26"/>
</dbReference>
<dbReference type="Gene3D" id="3.20.20.140">
    <property type="entry name" value="Metal-dependent hydrolases"/>
    <property type="match status" value="1"/>
</dbReference>
<protein>
    <submittedName>
        <fullName evidence="1">Membrane dipeptidase</fullName>
    </submittedName>
</protein>
<dbReference type="EMBL" id="JABZGR010000001">
    <property type="protein sequence ID" value="MBF0969423.1"/>
    <property type="molecule type" value="Genomic_DNA"/>
</dbReference>